<evidence type="ECO:0000313" key="3">
    <source>
        <dbReference type="Proteomes" id="UP000504752"/>
    </source>
</evidence>
<protein>
    <submittedName>
        <fullName evidence="2">Uncharacterized protein</fullName>
    </submittedName>
</protein>
<keyword evidence="3" id="KW-1185">Reference proteome</keyword>
<keyword evidence="1" id="KW-0472">Membrane</keyword>
<dbReference type="KEGG" id="amam:HPC72_09905"/>
<gene>
    <name evidence="2" type="ORF">HPC72_09905</name>
</gene>
<dbReference type="AlphaFoldDB" id="A0A6M8B0J0"/>
<dbReference type="EMBL" id="CP053642">
    <property type="protein sequence ID" value="QKD80479.1"/>
    <property type="molecule type" value="Genomic_DNA"/>
</dbReference>
<name>A0A6M8B0J0_9ACTO</name>
<sequence>MSVVSAPMSESPLPGAAGVIAPAQAQEQGEAGSADITISTVALAILAILGMLTAFAAIAGSMPVVVIGSLISVVLSVATAFTQLHRAGL</sequence>
<proteinExistence type="predicted"/>
<evidence type="ECO:0000256" key="1">
    <source>
        <dbReference type="SAM" id="Phobius"/>
    </source>
</evidence>
<feature type="transmembrane region" description="Helical" evidence="1">
    <location>
        <begin position="36"/>
        <end position="58"/>
    </location>
</feature>
<keyword evidence="1" id="KW-0812">Transmembrane</keyword>
<reference evidence="2 3" key="1">
    <citation type="submission" date="2020-05" db="EMBL/GenBank/DDBJ databases">
        <title>Actinomyces sp. zg-325.</title>
        <authorList>
            <person name="Yang C."/>
        </authorList>
    </citation>
    <scope>NUCLEOTIDE SEQUENCE [LARGE SCALE GENOMIC DNA]</scope>
    <source>
        <strain evidence="3">zg-325</strain>
    </source>
</reference>
<dbReference type="Proteomes" id="UP000504752">
    <property type="component" value="Chromosome"/>
</dbReference>
<feature type="transmembrane region" description="Helical" evidence="1">
    <location>
        <begin position="64"/>
        <end position="84"/>
    </location>
</feature>
<keyword evidence="1" id="KW-1133">Transmembrane helix</keyword>
<accession>A0A6M8B0J0</accession>
<organism evidence="2 3">
    <name type="scientific">Actinomyces marmotae</name>
    <dbReference type="NCBI Taxonomy" id="2737173"/>
    <lineage>
        <taxon>Bacteria</taxon>
        <taxon>Bacillati</taxon>
        <taxon>Actinomycetota</taxon>
        <taxon>Actinomycetes</taxon>
        <taxon>Actinomycetales</taxon>
        <taxon>Actinomycetaceae</taxon>
        <taxon>Actinomyces</taxon>
    </lineage>
</organism>
<evidence type="ECO:0000313" key="2">
    <source>
        <dbReference type="EMBL" id="QKD80479.1"/>
    </source>
</evidence>